<evidence type="ECO:0000313" key="2">
    <source>
        <dbReference type="Proteomes" id="UP000078465"/>
    </source>
</evidence>
<name>A0ACD5ELV3_9HYPH</name>
<sequence>METESALYEADLAQTLANRERLSANSNLMHWYGELYSEMFRQEPEIAMKTVLEIGSGTSPLKRFLPNVITSDVLKLDYLDIVFDCHEIARLPDIADHSVDVITMTNVLHHLKDPLAFLRGATRKLAKGGRVYVTEPYLSWLSYPMYKLLHHEPVDLSIRRPVLDTVQGPLSTSNQAMPHMIFFSGQTGSLSFRIVTASIRQVSAISLHSPTWRPAGYLRDFLCLVGFISLISSLIRQWVVPCPRCSPHSSQPVSLQETRREDGLASPG</sequence>
<keyword evidence="1" id="KW-0489">Methyltransferase</keyword>
<keyword evidence="1" id="KW-0808">Transferase</keyword>
<evidence type="ECO:0000313" key="1">
    <source>
        <dbReference type="EMBL" id="XKM40134.1"/>
    </source>
</evidence>
<dbReference type="EC" id="2.1.1.64" evidence="1"/>
<gene>
    <name evidence="1" type="ORF">A4U53_029575</name>
</gene>
<reference evidence="1" key="1">
    <citation type="submission" date="2024-10" db="EMBL/GenBank/DDBJ databases">
        <title>Strain of Rhizobium-related bacteria isolated fromm roots of Vavilovia formosa.</title>
        <authorList>
            <person name="Kimeklis A."/>
            <person name="Afonin A."/>
        </authorList>
    </citation>
    <scope>NUCLEOTIDE SEQUENCE</scope>
    <source>
        <strain evidence="1">Vaf-46</strain>
    </source>
</reference>
<dbReference type="EC" id="2.1.1.222" evidence="1"/>
<proteinExistence type="predicted"/>
<dbReference type="EMBL" id="CP171853">
    <property type="protein sequence ID" value="XKM40134.1"/>
    <property type="molecule type" value="Genomic_DNA"/>
</dbReference>
<organism evidence="1 2">
    <name type="scientific">Rhizobium ruizarguesonis</name>
    <dbReference type="NCBI Taxonomy" id="2081791"/>
    <lineage>
        <taxon>Bacteria</taxon>
        <taxon>Pseudomonadati</taxon>
        <taxon>Pseudomonadota</taxon>
        <taxon>Alphaproteobacteria</taxon>
        <taxon>Hyphomicrobiales</taxon>
        <taxon>Rhizobiaceae</taxon>
        <taxon>Rhizobium/Agrobacterium group</taxon>
        <taxon>Rhizobium</taxon>
    </lineage>
</organism>
<dbReference type="Proteomes" id="UP000078465">
    <property type="component" value="Chromosome"/>
</dbReference>
<protein>
    <submittedName>
        <fullName evidence="1">Class I SAM-dependent methyltransferase</fullName>
        <ecNumber evidence="1">2.1.1.222</ecNumber>
        <ecNumber evidence="1">2.1.1.64</ecNumber>
    </submittedName>
</protein>
<accession>A0ACD5ELV3</accession>